<dbReference type="EMBL" id="JAFBMS010000017">
    <property type="protein sequence ID" value="KAG9345667.1"/>
    <property type="molecule type" value="Genomic_DNA"/>
</dbReference>
<evidence type="ECO:0000313" key="1">
    <source>
        <dbReference type="EMBL" id="KAG9345667.1"/>
    </source>
</evidence>
<gene>
    <name evidence="1" type="ORF">JZ751_008811</name>
</gene>
<evidence type="ECO:0000313" key="2">
    <source>
        <dbReference type="Proteomes" id="UP000824540"/>
    </source>
</evidence>
<organism evidence="1 2">
    <name type="scientific">Albula glossodonta</name>
    <name type="common">roundjaw bonefish</name>
    <dbReference type="NCBI Taxonomy" id="121402"/>
    <lineage>
        <taxon>Eukaryota</taxon>
        <taxon>Metazoa</taxon>
        <taxon>Chordata</taxon>
        <taxon>Craniata</taxon>
        <taxon>Vertebrata</taxon>
        <taxon>Euteleostomi</taxon>
        <taxon>Actinopterygii</taxon>
        <taxon>Neopterygii</taxon>
        <taxon>Teleostei</taxon>
        <taxon>Albuliformes</taxon>
        <taxon>Albulidae</taxon>
        <taxon>Albula</taxon>
    </lineage>
</organism>
<comment type="caution">
    <text evidence="1">The sequence shown here is derived from an EMBL/GenBank/DDBJ whole genome shotgun (WGS) entry which is preliminary data.</text>
</comment>
<sequence>MSIPVMPVRRTCAVVALVGRDVLVEHGLPWGVARCMVQPLQDQRVELVGELAADLHYLPCPAVVAQCTCHLLVGHGLAVALARTPALSQLLLVLGDKVEGAAAAVSPLDGVGHIGVMQSLVQVNIKQQASSRTAYTEVNVK</sequence>
<keyword evidence="2" id="KW-1185">Reference proteome</keyword>
<accession>A0A8T2PAE7</accession>
<dbReference type="Proteomes" id="UP000824540">
    <property type="component" value="Unassembled WGS sequence"/>
</dbReference>
<dbReference type="AlphaFoldDB" id="A0A8T2PAE7"/>
<proteinExistence type="predicted"/>
<protein>
    <submittedName>
        <fullName evidence="1">Uncharacterized protein</fullName>
    </submittedName>
</protein>
<name>A0A8T2PAE7_9TELE</name>
<reference evidence="1" key="1">
    <citation type="thesis" date="2021" institute="BYU ScholarsArchive" country="Provo, UT, USA">
        <title>Applications of and Algorithms for Genome Assembly and Genomic Analyses with an Emphasis on Marine Teleosts.</title>
        <authorList>
            <person name="Pickett B.D."/>
        </authorList>
    </citation>
    <scope>NUCLEOTIDE SEQUENCE</scope>
    <source>
        <strain evidence="1">HI-2016</strain>
    </source>
</reference>